<evidence type="ECO:0000313" key="2">
    <source>
        <dbReference type="EMBL" id="OAZ69058.1"/>
    </source>
</evidence>
<dbReference type="InterPro" id="IPR036514">
    <property type="entry name" value="SGNH_hydro_sf"/>
</dbReference>
<evidence type="ECO:0000259" key="1">
    <source>
        <dbReference type="Pfam" id="PF13472"/>
    </source>
</evidence>
<dbReference type="RefSeq" id="WP_003631153.1">
    <property type="nucleotide sequence ID" value="NZ_LYUD01000124.1"/>
</dbReference>
<dbReference type="OrthoDB" id="7226390at2"/>
<accession>A0A1A0D184</accession>
<sequence length="527" mass="59314">MHGHKKHFVSVDTLLQANTEAQQASEKTLQYQQNTYIMENTHGNGLGAANQVILQGNATVQNCRRKAVHPLFLPSPSMFPATVRAEHLTAFHNACRKGHATVVVMGDSIFATASDMVAHTENATFAWIETLQQQLPHVKFSFINAAAGGRSWHDMNANTTPPPPWINPPEGKNWKEAVQYYQPDLLLLHSGGNDVGNFNPVDVRELVAFFRNHLNPPSIILGLTHQPSQASTINNYGSQTYQNDLDGIIKWLRTYAQHEGLGYLDFHRWHSMRRDGFDPCELTLTRITPETDTNLPAFGTYVSDTPHNSWRFPTCQNENGISADCCTDFAISFELERKTAFLSIDLGPRSSSTFHAPYSNRFHVFFNDESGHISYTWSDGTHIDEERKQVTNIPVPEAPFLFNIMLKGSRLVFSIWKSLSHTDWQPEHLNALGTGYQYVYDAGIIRFGGPFTPQLAWAGYNRLKIFNLCIANACVVSDNAVRNMPDRTDNDLYAQTYAAGGSGHYHMNAYGVRDILTPIFRAQNWSY</sequence>
<comment type="caution">
    <text evidence="2">The sequence shown here is derived from an EMBL/GenBank/DDBJ whole genome shotgun (WGS) entry which is preliminary data.</text>
</comment>
<protein>
    <recommendedName>
        <fullName evidence="1">SGNH hydrolase-type esterase domain-containing protein</fullName>
    </recommendedName>
</protein>
<gene>
    <name evidence="2" type="ORF">SRCM100623_02365</name>
</gene>
<dbReference type="PATRIC" id="fig|438.15.peg.2610"/>
<dbReference type="Proteomes" id="UP000093796">
    <property type="component" value="Unassembled WGS sequence"/>
</dbReference>
<dbReference type="AlphaFoldDB" id="A0A1A0D184"/>
<dbReference type="EMBL" id="LYUD01000124">
    <property type="protein sequence ID" value="OAZ69058.1"/>
    <property type="molecule type" value="Genomic_DNA"/>
</dbReference>
<dbReference type="InterPro" id="IPR013830">
    <property type="entry name" value="SGNH_hydro"/>
</dbReference>
<dbReference type="GO" id="GO:0016788">
    <property type="term" value="F:hydrolase activity, acting on ester bonds"/>
    <property type="evidence" value="ECO:0007669"/>
    <property type="project" value="UniProtKB-ARBA"/>
</dbReference>
<proteinExistence type="predicted"/>
<feature type="domain" description="SGNH hydrolase-type esterase" evidence="1">
    <location>
        <begin position="104"/>
        <end position="274"/>
    </location>
</feature>
<dbReference type="Gene3D" id="3.40.50.1110">
    <property type="entry name" value="SGNH hydrolase"/>
    <property type="match status" value="1"/>
</dbReference>
<reference evidence="2 3" key="1">
    <citation type="submission" date="2016-05" db="EMBL/GenBank/DDBJ databases">
        <title>Genome sequencing of Acetobacter pasteurianus strain SRCM100623.</title>
        <authorList>
            <person name="Song Y.R."/>
        </authorList>
    </citation>
    <scope>NUCLEOTIDE SEQUENCE [LARGE SCALE GENOMIC DNA]</scope>
    <source>
        <strain evidence="2 3">SRCM100623</strain>
    </source>
</reference>
<organism evidence="2 3">
    <name type="scientific">Acetobacter pasteurianus</name>
    <name type="common">Acetobacter turbidans</name>
    <dbReference type="NCBI Taxonomy" id="438"/>
    <lineage>
        <taxon>Bacteria</taxon>
        <taxon>Pseudomonadati</taxon>
        <taxon>Pseudomonadota</taxon>
        <taxon>Alphaproteobacteria</taxon>
        <taxon>Acetobacterales</taxon>
        <taxon>Acetobacteraceae</taxon>
        <taxon>Acetobacter</taxon>
    </lineage>
</organism>
<dbReference type="SUPFAM" id="SSF52266">
    <property type="entry name" value="SGNH hydrolase"/>
    <property type="match status" value="1"/>
</dbReference>
<evidence type="ECO:0000313" key="3">
    <source>
        <dbReference type="Proteomes" id="UP000093796"/>
    </source>
</evidence>
<dbReference type="Pfam" id="PF13472">
    <property type="entry name" value="Lipase_GDSL_2"/>
    <property type="match status" value="1"/>
</dbReference>
<name>A0A1A0D184_ACEPA</name>